<feature type="domain" description="Nudix hydrolase" evidence="3">
    <location>
        <begin position="59"/>
        <end position="199"/>
    </location>
</feature>
<dbReference type="InterPro" id="IPR000086">
    <property type="entry name" value="NUDIX_hydrolase_dom"/>
</dbReference>
<evidence type="ECO:0000256" key="1">
    <source>
        <dbReference type="ARBA" id="ARBA00022801"/>
    </source>
</evidence>
<dbReference type="Pfam" id="PF00293">
    <property type="entry name" value="NUDIX"/>
    <property type="match status" value="1"/>
</dbReference>
<comment type="caution">
    <text evidence="4">The sequence shown here is derived from an EMBL/GenBank/DDBJ whole genome shotgun (WGS) entry which is preliminary data.</text>
</comment>
<feature type="region of interest" description="Disordered" evidence="2">
    <location>
        <begin position="1"/>
        <end position="23"/>
    </location>
</feature>
<evidence type="ECO:0000259" key="3">
    <source>
        <dbReference type="PROSITE" id="PS51462"/>
    </source>
</evidence>
<sequence length="218" mass="23225">MAAGGPAEVGAPSEAAAPSDVAAPRSVTGTELLHAGMIWDVVRDTVDLGDAGTVRREYVRHPGAVSVVALDEQDRVLLLRQYRHPVGQELWEPPAGLLDVPGEPLQAAAARELAEEADLVAESWWTLVDYRSSPGGSDEALRVFLARDLRAVPEAERHTREAEEHGMPVRWVPLDEAATAVLGGRLHNPSTVIGVLAAAAARARGWTDLRPADAPVLP</sequence>
<evidence type="ECO:0000256" key="2">
    <source>
        <dbReference type="SAM" id="MobiDB-lite"/>
    </source>
</evidence>
<gene>
    <name evidence="4" type="ORF">N866_01480</name>
</gene>
<dbReference type="PROSITE" id="PS51462">
    <property type="entry name" value="NUDIX"/>
    <property type="match status" value="1"/>
</dbReference>
<dbReference type="EMBL" id="AXCW01000105">
    <property type="protein sequence ID" value="EYR63317.1"/>
    <property type="molecule type" value="Genomic_DNA"/>
</dbReference>
<keyword evidence="1" id="KW-0378">Hydrolase</keyword>
<name>A0A021VW60_9CELL</name>
<dbReference type="GO" id="GO:0006753">
    <property type="term" value="P:nucleoside phosphate metabolic process"/>
    <property type="evidence" value="ECO:0007669"/>
    <property type="project" value="TreeGrafter"/>
</dbReference>
<protein>
    <submittedName>
        <fullName evidence="4">ADP-ribose pyrophosphatase</fullName>
    </submittedName>
</protein>
<dbReference type="GO" id="GO:0016787">
    <property type="term" value="F:hydrolase activity"/>
    <property type="evidence" value="ECO:0007669"/>
    <property type="project" value="UniProtKB-KW"/>
</dbReference>
<evidence type="ECO:0000313" key="5">
    <source>
        <dbReference type="Proteomes" id="UP000019753"/>
    </source>
</evidence>
<dbReference type="OrthoDB" id="9806150at2"/>
<dbReference type="InterPro" id="IPR015797">
    <property type="entry name" value="NUDIX_hydrolase-like_dom_sf"/>
</dbReference>
<evidence type="ECO:0000313" key="4">
    <source>
        <dbReference type="EMBL" id="EYR63317.1"/>
    </source>
</evidence>
<dbReference type="PANTHER" id="PTHR11839:SF31">
    <property type="entry name" value="ADP-RIBOSE PYROPHOSPHATASE"/>
    <property type="match status" value="1"/>
</dbReference>
<keyword evidence="5" id="KW-1185">Reference proteome</keyword>
<dbReference type="CDD" id="cd24158">
    <property type="entry name" value="NUDIX_ADPRase_Rv1700"/>
    <property type="match status" value="1"/>
</dbReference>
<dbReference type="PANTHER" id="PTHR11839">
    <property type="entry name" value="UDP/ADP-SUGAR PYROPHOSPHATASE"/>
    <property type="match status" value="1"/>
</dbReference>
<accession>A0A021VW60</accession>
<dbReference type="GO" id="GO:0019693">
    <property type="term" value="P:ribose phosphate metabolic process"/>
    <property type="evidence" value="ECO:0007669"/>
    <property type="project" value="TreeGrafter"/>
</dbReference>
<dbReference type="Proteomes" id="UP000019753">
    <property type="component" value="Unassembled WGS sequence"/>
</dbReference>
<reference evidence="4 5" key="1">
    <citation type="submission" date="2014-01" db="EMBL/GenBank/DDBJ databases">
        <title>Actinotalea ferrariae CF5-4.</title>
        <authorList>
            <person name="Chen F."/>
            <person name="Li Y."/>
            <person name="Wang G."/>
        </authorList>
    </citation>
    <scope>NUCLEOTIDE SEQUENCE [LARGE SCALE GENOMIC DNA]</scope>
    <source>
        <strain evidence="4 5">CF5-4</strain>
    </source>
</reference>
<dbReference type="Gene3D" id="3.90.79.10">
    <property type="entry name" value="Nucleoside Triphosphate Pyrophosphohydrolase"/>
    <property type="match status" value="1"/>
</dbReference>
<dbReference type="SUPFAM" id="SSF55811">
    <property type="entry name" value="Nudix"/>
    <property type="match status" value="1"/>
</dbReference>
<dbReference type="GO" id="GO:0005829">
    <property type="term" value="C:cytosol"/>
    <property type="evidence" value="ECO:0007669"/>
    <property type="project" value="TreeGrafter"/>
</dbReference>
<proteinExistence type="predicted"/>
<dbReference type="AlphaFoldDB" id="A0A021VW60"/>
<dbReference type="RefSeq" id="WP_034226226.1">
    <property type="nucleotide sequence ID" value="NZ_AXCW01000105.1"/>
</dbReference>
<organism evidence="4 5">
    <name type="scientific">Actinotalea ferrariae CF5-4</name>
    <dbReference type="NCBI Taxonomy" id="948458"/>
    <lineage>
        <taxon>Bacteria</taxon>
        <taxon>Bacillati</taxon>
        <taxon>Actinomycetota</taxon>
        <taxon>Actinomycetes</taxon>
        <taxon>Micrococcales</taxon>
        <taxon>Cellulomonadaceae</taxon>
        <taxon>Actinotalea</taxon>
    </lineage>
</organism>